<dbReference type="InterPro" id="IPR019271">
    <property type="entry name" value="DUF2284_metal-binding"/>
</dbReference>
<dbReference type="AlphaFoldDB" id="A0A8J6NVR3"/>
<evidence type="ECO:0000313" key="2">
    <source>
        <dbReference type="Proteomes" id="UP000605201"/>
    </source>
</evidence>
<comment type="caution">
    <text evidence="1">The sequence shown here is derived from an EMBL/GenBank/DDBJ whole genome shotgun (WGS) entry which is preliminary data.</text>
</comment>
<organism evidence="1 2">
    <name type="scientific">Candidatus Desulfatibia vada</name>
    <dbReference type="NCBI Taxonomy" id="2841696"/>
    <lineage>
        <taxon>Bacteria</taxon>
        <taxon>Pseudomonadati</taxon>
        <taxon>Thermodesulfobacteriota</taxon>
        <taxon>Desulfobacteria</taxon>
        <taxon>Desulfobacterales</taxon>
        <taxon>Desulfobacterales incertae sedis</taxon>
        <taxon>Candidatus Desulfatibia</taxon>
    </lineage>
</organism>
<proteinExistence type="predicted"/>
<gene>
    <name evidence="1" type="ORF">H8D96_20260</name>
</gene>
<dbReference type="Pfam" id="PF10050">
    <property type="entry name" value="DUF2284"/>
    <property type="match status" value="1"/>
</dbReference>
<name>A0A8J6NVR3_9BACT</name>
<protein>
    <submittedName>
        <fullName evidence="1">Uncharacterized protein</fullName>
    </submittedName>
</protein>
<dbReference type="EMBL" id="JACNIG010000405">
    <property type="protein sequence ID" value="MBC8434249.1"/>
    <property type="molecule type" value="Genomic_DNA"/>
</dbReference>
<evidence type="ECO:0000313" key="1">
    <source>
        <dbReference type="EMBL" id="MBC8434249.1"/>
    </source>
</evidence>
<dbReference type="Proteomes" id="UP000605201">
    <property type="component" value="Unassembled WGS sequence"/>
</dbReference>
<reference evidence="1 2" key="1">
    <citation type="submission" date="2020-08" db="EMBL/GenBank/DDBJ databases">
        <title>Bridging the membrane lipid divide: bacteria of the FCB group superphylum have the potential to synthesize archaeal ether lipids.</title>
        <authorList>
            <person name="Villanueva L."/>
            <person name="Von Meijenfeldt F.A.B."/>
            <person name="Westbye A.B."/>
            <person name="Yadav S."/>
            <person name="Hopmans E.C."/>
            <person name="Dutilh B.E."/>
            <person name="Sinninghe Damste J.S."/>
        </authorList>
    </citation>
    <scope>NUCLEOTIDE SEQUENCE [LARGE SCALE GENOMIC DNA]</scope>
    <source>
        <strain evidence="1">NIOZ-UU17</strain>
    </source>
</reference>
<accession>A0A8J6NVR3</accession>
<sequence length="180" mass="19751">MLQKVGFEKTELVGETGFNSSPKTKGVLLRAEKPSRLVYKQKPTYDSKPGDEKVHTLEKKTQPSINAIIDKAYGLGVEKAKIIDTSTVIVQKWVLWKCLYGCPFYNKDGFHPPLTPGVDETKEVLSEYTKAILLNGPKGKALTDIAVRLEVEAYHLGFYKAFALTALPSGSEGESNSGAT</sequence>